<dbReference type="Gene3D" id="1.10.357.10">
    <property type="entry name" value="Tetracycline Repressor, domain 2"/>
    <property type="match status" value="1"/>
</dbReference>
<dbReference type="PANTHER" id="PTHR43479">
    <property type="entry name" value="ACREF/ENVCD OPERON REPRESSOR-RELATED"/>
    <property type="match status" value="1"/>
</dbReference>
<feature type="domain" description="HTH tetR-type" evidence="3">
    <location>
        <begin position="9"/>
        <end position="69"/>
    </location>
</feature>
<reference evidence="5" key="1">
    <citation type="journal article" date="2019" name="Int. J. Syst. Evol. Microbiol.">
        <title>The Global Catalogue of Microorganisms (GCM) 10K type strain sequencing project: providing services to taxonomists for standard genome sequencing and annotation.</title>
        <authorList>
            <consortium name="The Broad Institute Genomics Platform"/>
            <consortium name="The Broad Institute Genome Sequencing Center for Infectious Disease"/>
            <person name="Wu L."/>
            <person name="Ma J."/>
        </authorList>
    </citation>
    <scope>NUCLEOTIDE SEQUENCE [LARGE SCALE GENOMIC DNA]</scope>
    <source>
        <strain evidence="5">CCM 8933</strain>
    </source>
</reference>
<evidence type="ECO:0000256" key="1">
    <source>
        <dbReference type="ARBA" id="ARBA00023125"/>
    </source>
</evidence>
<dbReference type="Pfam" id="PF00440">
    <property type="entry name" value="TetR_N"/>
    <property type="match status" value="1"/>
</dbReference>
<dbReference type="InterPro" id="IPR001647">
    <property type="entry name" value="HTH_TetR"/>
</dbReference>
<gene>
    <name evidence="4" type="ORF">ACFP5Y_01750</name>
</gene>
<keyword evidence="5" id="KW-1185">Reference proteome</keyword>
<keyword evidence="1 2" id="KW-0238">DNA-binding</keyword>
<organism evidence="4 5">
    <name type="scientific">Lactiplantibacillus daowaiensis</name>
    <dbReference type="NCBI Taxonomy" id="2559918"/>
    <lineage>
        <taxon>Bacteria</taxon>
        <taxon>Bacillati</taxon>
        <taxon>Bacillota</taxon>
        <taxon>Bacilli</taxon>
        <taxon>Lactobacillales</taxon>
        <taxon>Lactobacillaceae</taxon>
        <taxon>Lactiplantibacillus</taxon>
    </lineage>
</organism>
<proteinExistence type="predicted"/>
<evidence type="ECO:0000313" key="5">
    <source>
        <dbReference type="Proteomes" id="UP001596282"/>
    </source>
</evidence>
<dbReference type="InterPro" id="IPR039532">
    <property type="entry name" value="TetR_C_Firmicutes"/>
</dbReference>
<dbReference type="InterPro" id="IPR009057">
    <property type="entry name" value="Homeodomain-like_sf"/>
</dbReference>
<evidence type="ECO:0000259" key="3">
    <source>
        <dbReference type="PROSITE" id="PS50977"/>
    </source>
</evidence>
<comment type="caution">
    <text evidence="4">The sequence shown here is derived from an EMBL/GenBank/DDBJ whole genome shotgun (WGS) entry which is preliminary data.</text>
</comment>
<dbReference type="InterPro" id="IPR050624">
    <property type="entry name" value="HTH-type_Tx_Regulator"/>
</dbReference>
<protein>
    <submittedName>
        <fullName evidence="4">TetR/AcrR family transcriptional regulator</fullName>
    </submittedName>
</protein>
<name>A0ABW1RWS1_9LACO</name>
<dbReference type="Proteomes" id="UP001596282">
    <property type="component" value="Unassembled WGS sequence"/>
</dbReference>
<dbReference type="EMBL" id="JBHSSC010000005">
    <property type="protein sequence ID" value="MFC6179969.1"/>
    <property type="molecule type" value="Genomic_DNA"/>
</dbReference>
<dbReference type="SUPFAM" id="SSF46689">
    <property type="entry name" value="Homeodomain-like"/>
    <property type="match status" value="1"/>
</dbReference>
<feature type="DNA-binding region" description="H-T-H motif" evidence="2">
    <location>
        <begin position="32"/>
        <end position="51"/>
    </location>
</feature>
<dbReference type="RefSeq" id="WP_137628143.1">
    <property type="nucleotide sequence ID" value="NZ_BJDJ01000006.1"/>
</dbReference>
<evidence type="ECO:0000256" key="2">
    <source>
        <dbReference type="PROSITE-ProRule" id="PRU00335"/>
    </source>
</evidence>
<dbReference type="Pfam" id="PF14278">
    <property type="entry name" value="TetR_C_8"/>
    <property type="match status" value="1"/>
</dbReference>
<dbReference type="PANTHER" id="PTHR43479:SF11">
    <property type="entry name" value="ACREF_ENVCD OPERON REPRESSOR-RELATED"/>
    <property type="match status" value="1"/>
</dbReference>
<accession>A0ABW1RWS1</accession>
<evidence type="ECO:0000313" key="4">
    <source>
        <dbReference type="EMBL" id="MFC6179969.1"/>
    </source>
</evidence>
<dbReference type="PROSITE" id="PS50977">
    <property type="entry name" value="HTH_TETR_2"/>
    <property type="match status" value="1"/>
</dbReference>
<sequence>MRYSKTENIRVKNQIVNGLFTLLQNTPFSAVTISELVKTANVARASYYRNFNNKEEILDYYFQSLRLRRNLTKDQDISLDYEHFNKGFEEAFKLFLNEKQRITLLFNNGLSSYIYDWSLDQVIAVVGNMPANSPERYRINFFAGSIFSVLSEWLLSGTRESPREMSDILSKYLMHGVL</sequence>